<keyword evidence="7" id="KW-1185">Reference proteome</keyword>
<feature type="active site" description="Proton acceptor" evidence="4">
    <location>
        <position position="147"/>
    </location>
</feature>
<accession>A0ABV6PXS9</accession>
<evidence type="ECO:0000256" key="4">
    <source>
        <dbReference type="PROSITE-ProRule" id="PRU01161"/>
    </source>
</evidence>
<feature type="active site" description="Nucleophile" evidence="4">
    <location>
        <position position="37"/>
    </location>
</feature>
<evidence type="ECO:0000256" key="3">
    <source>
        <dbReference type="ARBA" id="ARBA00023098"/>
    </source>
</evidence>
<sequence>MRGLVLSGGGARGFAHIGALEVFVEAGLDFEVVAGASMGAIVGALFAAGKSPREILELARNTPWLGILGFSWREALFSRGRLKRYLAEHLPQDFADLKRKLVVTAVEVRSGRVVYLFQGDLVSAVLASAAHPLLLRPVWREGLLLFDGGVLDNLPVDAARFLGAEEVWAVDVTPERSVEKPPEGVLGLALRAVDLMQHHLTASRMALYAPEVYLRPELGEVAVQDFLRLEEAVEAGRQAARRLLEGREGRVGEV</sequence>
<dbReference type="PROSITE" id="PS51635">
    <property type="entry name" value="PNPLA"/>
    <property type="match status" value="1"/>
</dbReference>
<gene>
    <name evidence="6" type="ORF">ACFFFP_00410</name>
</gene>
<feature type="short sequence motif" description="GXGXXG" evidence="4">
    <location>
        <begin position="8"/>
        <end position="13"/>
    </location>
</feature>
<evidence type="ECO:0000256" key="2">
    <source>
        <dbReference type="ARBA" id="ARBA00022963"/>
    </source>
</evidence>
<feature type="short sequence motif" description="GXSXG" evidence="4">
    <location>
        <begin position="35"/>
        <end position="39"/>
    </location>
</feature>
<dbReference type="EMBL" id="JBHLTW010000002">
    <property type="protein sequence ID" value="MFC0594660.1"/>
    <property type="molecule type" value="Genomic_DNA"/>
</dbReference>
<feature type="short sequence motif" description="DGA/G" evidence="4">
    <location>
        <begin position="147"/>
        <end position="149"/>
    </location>
</feature>
<evidence type="ECO:0000313" key="6">
    <source>
        <dbReference type="EMBL" id="MFC0594660.1"/>
    </source>
</evidence>
<dbReference type="InterPro" id="IPR050301">
    <property type="entry name" value="NTE"/>
</dbReference>
<keyword evidence="1 4" id="KW-0378">Hydrolase</keyword>
<feature type="domain" description="PNPLA" evidence="5">
    <location>
        <begin position="4"/>
        <end position="160"/>
    </location>
</feature>
<keyword evidence="2 4" id="KW-0442">Lipid degradation</keyword>
<name>A0ABV6PXS9_9DEIN</name>
<proteinExistence type="predicted"/>
<reference evidence="6 7" key="1">
    <citation type="submission" date="2024-09" db="EMBL/GenBank/DDBJ databases">
        <authorList>
            <person name="Sun Q."/>
            <person name="Mori K."/>
        </authorList>
    </citation>
    <scope>NUCLEOTIDE SEQUENCE [LARGE SCALE GENOMIC DNA]</scope>
    <source>
        <strain evidence="6 7">NCAIM B.02340</strain>
    </source>
</reference>
<evidence type="ECO:0000259" key="5">
    <source>
        <dbReference type="PROSITE" id="PS51635"/>
    </source>
</evidence>
<keyword evidence="3 4" id="KW-0443">Lipid metabolism</keyword>
<dbReference type="Pfam" id="PF01734">
    <property type="entry name" value="Patatin"/>
    <property type="match status" value="1"/>
</dbReference>
<dbReference type="InterPro" id="IPR016035">
    <property type="entry name" value="Acyl_Trfase/lysoPLipase"/>
</dbReference>
<dbReference type="Gene3D" id="3.40.1090.10">
    <property type="entry name" value="Cytosolic phospholipase A2 catalytic domain"/>
    <property type="match status" value="2"/>
</dbReference>
<dbReference type="PANTHER" id="PTHR14226">
    <property type="entry name" value="NEUROPATHY TARGET ESTERASE/SWISS CHEESE D.MELANOGASTER"/>
    <property type="match status" value="1"/>
</dbReference>
<dbReference type="SUPFAM" id="SSF52151">
    <property type="entry name" value="FabD/lysophospholipase-like"/>
    <property type="match status" value="1"/>
</dbReference>
<evidence type="ECO:0000313" key="7">
    <source>
        <dbReference type="Proteomes" id="UP001589830"/>
    </source>
</evidence>
<dbReference type="Proteomes" id="UP001589830">
    <property type="component" value="Unassembled WGS sequence"/>
</dbReference>
<comment type="caution">
    <text evidence="6">The sequence shown here is derived from an EMBL/GenBank/DDBJ whole genome shotgun (WGS) entry which is preliminary data.</text>
</comment>
<protein>
    <submittedName>
        <fullName evidence="6">Patatin-like phospholipase family protein</fullName>
    </submittedName>
</protein>
<dbReference type="InterPro" id="IPR002641">
    <property type="entry name" value="PNPLA_dom"/>
</dbReference>
<dbReference type="PANTHER" id="PTHR14226:SF29">
    <property type="entry name" value="NEUROPATHY TARGET ESTERASE SWS"/>
    <property type="match status" value="1"/>
</dbReference>
<evidence type="ECO:0000256" key="1">
    <source>
        <dbReference type="ARBA" id="ARBA00022801"/>
    </source>
</evidence>
<organism evidence="6 7">
    <name type="scientific">Thermus composti</name>
    <dbReference type="NCBI Taxonomy" id="532059"/>
    <lineage>
        <taxon>Bacteria</taxon>
        <taxon>Thermotogati</taxon>
        <taxon>Deinococcota</taxon>
        <taxon>Deinococci</taxon>
        <taxon>Thermales</taxon>
        <taxon>Thermaceae</taxon>
        <taxon>Thermus</taxon>
    </lineage>
</organism>
<dbReference type="RefSeq" id="WP_188846949.1">
    <property type="nucleotide sequence ID" value="NZ_BMPJ01000008.1"/>
</dbReference>